<dbReference type="EMBL" id="AP024412">
    <property type="protein sequence ID" value="BCR36465.1"/>
    <property type="molecule type" value="Genomic_DNA"/>
</dbReference>
<protein>
    <submittedName>
        <fullName evidence="1">Glycerophosphoryl diester phosphodiesterase</fullName>
    </submittedName>
</protein>
<dbReference type="Pfam" id="PF03009">
    <property type="entry name" value="GDPD"/>
    <property type="match status" value="1"/>
</dbReference>
<dbReference type="InterPro" id="IPR017946">
    <property type="entry name" value="PLC-like_Pdiesterase_TIM-brl"/>
</dbReference>
<evidence type="ECO:0000313" key="1">
    <source>
        <dbReference type="EMBL" id="BCR36465.1"/>
    </source>
</evidence>
<dbReference type="Proteomes" id="UP000620133">
    <property type="component" value="Chromosome"/>
</dbReference>
<dbReference type="PANTHER" id="PTHR46211:SF1">
    <property type="entry name" value="GLYCEROPHOSPHODIESTER PHOSPHODIESTERASE, CYTOPLASMIC"/>
    <property type="match status" value="1"/>
</dbReference>
<dbReference type="PROSITE" id="PS51704">
    <property type="entry name" value="GP_PDE"/>
    <property type="match status" value="1"/>
</dbReference>
<dbReference type="KEGG" id="manr:MPAN_013580"/>
<evidence type="ECO:0000313" key="2">
    <source>
        <dbReference type="Proteomes" id="UP000620133"/>
    </source>
</evidence>
<dbReference type="GO" id="GO:0006629">
    <property type="term" value="P:lipid metabolic process"/>
    <property type="evidence" value="ECO:0007669"/>
    <property type="project" value="InterPro"/>
</dbReference>
<dbReference type="Gene3D" id="3.20.20.190">
    <property type="entry name" value="Phosphatidylinositol (PI) phosphodiesterase"/>
    <property type="match status" value="1"/>
</dbReference>
<name>A0A7U9TIM6_9MOLU</name>
<dbReference type="AlphaFoldDB" id="A0A7U9TIM6"/>
<reference evidence="1" key="1">
    <citation type="submission" date="2021-01" db="EMBL/GenBank/DDBJ databases">
        <title>Draft genome sequence of Acholeplasmataceae bacterium strain Mahy22.</title>
        <authorList>
            <person name="Watanabe M."/>
            <person name="Kojima H."/>
            <person name="Fukui M."/>
        </authorList>
    </citation>
    <scope>NUCLEOTIDE SEQUENCE</scope>
    <source>
        <strain evidence="1">Mahy22</strain>
    </source>
</reference>
<sequence length="245" mass="28754">MKKNLTWLKEDLIAHRGLHQKDLSIPENTISAFKLAMEQGYSIEFDINILKDGTVVVFHDHDLKRCFGIDKSLDTLNYEDIKDLTYKNGDHIPLLSEVLAFVNGRVNLLIELKPQGDVVKLCEAFIKIIDEYKGVYAVFSFHPNVVHYLKKHKPNIIRGQISEFFKDNLEMSKFMKFLMKRLAFNRFTKPDFVSYGIYDMPNKYLDKYKKKGLTIISYAARSQDEFDFVKSHYDNVVFEYFIPKK</sequence>
<keyword evidence="2" id="KW-1185">Reference proteome</keyword>
<proteinExistence type="predicted"/>
<dbReference type="GO" id="GO:0008081">
    <property type="term" value="F:phosphoric diester hydrolase activity"/>
    <property type="evidence" value="ECO:0007669"/>
    <property type="project" value="InterPro"/>
</dbReference>
<dbReference type="SUPFAM" id="SSF51695">
    <property type="entry name" value="PLC-like phosphodiesterases"/>
    <property type="match status" value="1"/>
</dbReference>
<dbReference type="RefSeq" id="WP_176239922.1">
    <property type="nucleotide sequence ID" value="NZ_AP024412.1"/>
</dbReference>
<accession>A0A7U9TIM6</accession>
<dbReference type="InterPro" id="IPR030395">
    <property type="entry name" value="GP_PDE_dom"/>
</dbReference>
<dbReference type="PANTHER" id="PTHR46211">
    <property type="entry name" value="GLYCEROPHOSPHORYL DIESTER PHOSPHODIESTERASE"/>
    <property type="match status" value="1"/>
</dbReference>
<organism evidence="1 2">
    <name type="scientific">Mariniplasma anaerobium</name>
    <dbReference type="NCBI Taxonomy" id="2735436"/>
    <lineage>
        <taxon>Bacteria</taxon>
        <taxon>Bacillati</taxon>
        <taxon>Mycoplasmatota</taxon>
        <taxon>Mollicutes</taxon>
        <taxon>Acholeplasmatales</taxon>
        <taxon>Acholeplasmataceae</taxon>
        <taxon>Mariniplasma</taxon>
    </lineage>
</organism>
<gene>
    <name evidence="1" type="ORF">MPAN_013580</name>
</gene>